<comment type="caution">
    <text evidence="2">The sequence shown here is derived from an EMBL/GenBank/DDBJ whole genome shotgun (WGS) entry which is preliminary data.</text>
</comment>
<dbReference type="eggNOG" id="COG1028">
    <property type="taxonomic scope" value="Bacteria"/>
</dbReference>
<dbReference type="PANTHER" id="PTHR42760:SF40">
    <property type="entry name" value="3-OXOACYL-[ACYL-CARRIER-PROTEIN] REDUCTASE, CHLOROPLASTIC"/>
    <property type="match status" value="1"/>
</dbReference>
<keyword evidence="3" id="KW-1185">Reference proteome</keyword>
<dbReference type="PROSITE" id="PS00061">
    <property type="entry name" value="ADH_SHORT"/>
    <property type="match status" value="1"/>
</dbReference>
<dbReference type="GO" id="GO:0030497">
    <property type="term" value="P:fatty acid elongation"/>
    <property type="evidence" value="ECO:0007669"/>
    <property type="project" value="TreeGrafter"/>
</dbReference>
<dbReference type="InterPro" id="IPR002347">
    <property type="entry name" value="SDR_fam"/>
</dbReference>
<dbReference type="InterPro" id="IPR036291">
    <property type="entry name" value="NAD(P)-bd_dom_sf"/>
</dbReference>
<dbReference type="PANTHER" id="PTHR42760">
    <property type="entry name" value="SHORT-CHAIN DEHYDROGENASES/REDUCTASES FAMILY MEMBER"/>
    <property type="match status" value="1"/>
</dbReference>
<dbReference type="Gene3D" id="3.40.50.720">
    <property type="entry name" value="NAD(P)-binding Rossmann-like Domain"/>
    <property type="match status" value="1"/>
</dbReference>
<proteinExistence type="inferred from homology"/>
<dbReference type="STRING" id="391625.PPSIR1_02641"/>
<name>A6G492_9BACT</name>
<dbReference type="InterPro" id="IPR020904">
    <property type="entry name" value="Sc_DH/Rdtase_CS"/>
</dbReference>
<dbReference type="Pfam" id="PF00106">
    <property type="entry name" value="adh_short"/>
    <property type="match status" value="1"/>
</dbReference>
<sequence length="228" mass="23581">MVVTGGAGALGTAVVAGLVDAGATVHVPVYEREAPADYPFASHERVTLVTGVSLDDEAQATAFYASVPSLWASIQVAGGFAMASVVETSKADFDRMWHMNVSTAFLSCREAVRRMRDTGLSGGEGGRLVNIAARPALVPTGGMIAYATAKSAVAAMSQALAEELADENIWVNAVAPSIIDTPANRAAMPDADHGTWPSTEALAETILHLASPNNRSTRGAIVPVYGLA</sequence>
<evidence type="ECO:0000313" key="3">
    <source>
        <dbReference type="Proteomes" id="UP000005801"/>
    </source>
</evidence>
<protein>
    <submittedName>
        <fullName evidence="2">Short-chain dehydrogenase/reductase family protein</fullName>
    </submittedName>
</protein>
<dbReference type="EMBL" id="ABCS01000020">
    <property type="protein sequence ID" value="EDM79415.1"/>
    <property type="molecule type" value="Genomic_DNA"/>
</dbReference>
<dbReference type="SUPFAM" id="SSF51735">
    <property type="entry name" value="NAD(P)-binding Rossmann-fold domains"/>
    <property type="match status" value="1"/>
</dbReference>
<organism evidence="2 3">
    <name type="scientific">Plesiocystis pacifica SIR-1</name>
    <dbReference type="NCBI Taxonomy" id="391625"/>
    <lineage>
        <taxon>Bacteria</taxon>
        <taxon>Pseudomonadati</taxon>
        <taxon>Myxococcota</taxon>
        <taxon>Polyangia</taxon>
        <taxon>Nannocystales</taxon>
        <taxon>Nannocystaceae</taxon>
        <taxon>Plesiocystis</taxon>
    </lineage>
</organism>
<dbReference type="AlphaFoldDB" id="A6G492"/>
<dbReference type="PRINTS" id="PR00081">
    <property type="entry name" value="GDHRDH"/>
</dbReference>
<accession>A6G492</accession>
<reference evidence="2 3" key="1">
    <citation type="submission" date="2007-06" db="EMBL/GenBank/DDBJ databases">
        <authorList>
            <person name="Shimkets L."/>
            <person name="Ferriera S."/>
            <person name="Johnson J."/>
            <person name="Kravitz S."/>
            <person name="Beeson K."/>
            <person name="Sutton G."/>
            <person name="Rogers Y.-H."/>
            <person name="Friedman R."/>
            <person name="Frazier M."/>
            <person name="Venter J.C."/>
        </authorList>
    </citation>
    <scope>NUCLEOTIDE SEQUENCE [LARGE SCALE GENOMIC DNA]</scope>
    <source>
        <strain evidence="2 3">SIR-1</strain>
    </source>
</reference>
<evidence type="ECO:0000256" key="1">
    <source>
        <dbReference type="ARBA" id="ARBA00006484"/>
    </source>
</evidence>
<gene>
    <name evidence="2" type="ORF">PPSIR1_02641</name>
</gene>
<dbReference type="Proteomes" id="UP000005801">
    <property type="component" value="Unassembled WGS sequence"/>
</dbReference>
<dbReference type="GO" id="GO:0016616">
    <property type="term" value="F:oxidoreductase activity, acting on the CH-OH group of donors, NAD or NADP as acceptor"/>
    <property type="evidence" value="ECO:0007669"/>
    <property type="project" value="TreeGrafter"/>
</dbReference>
<comment type="similarity">
    <text evidence="1">Belongs to the short-chain dehydrogenases/reductases (SDR) family.</text>
</comment>
<evidence type="ECO:0000313" key="2">
    <source>
        <dbReference type="EMBL" id="EDM79415.1"/>
    </source>
</evidence>